<name>A0A5J6WQ41_MORMI</name>
<keyword evidence="2" id="KW-1185">Reference proteome</keyword>
<dbReference type="EMBL" id="CP044399">
    <property type="protein sequence ID" value="QFI40283.1"/>
    <property type="molecule type" value="Genomic_DNA"/>
</dbReference>
<protein>
    <recommendedName>
        <fullName evidence="3">Lipoprotein</fullName>
    </recommendedName>
</protein>
<dbReference type="KEGG" id="mmaa:FR932_12370"/>
<proteinExistence type="predicted"/>
<accession>A0A5J6WQ41</accession>
<organism evidence="1 2">
    <name type="scientific">Moritella marina ATCC 15381</name>
    <dbReference type="NCBI Taxonomy" id="1202962"/>
    <lineage>
        <taxon>Bacteria</taxon>
        <taxon>Pseudomonadati</taxon>
        <taxon>Pseudomonadota</taxon>
        <taxon>Gammaproteobacteria</taxon>
        <taxon>Alteromonadales</taxon>
        <taxon>Moritellaceae</taxon>
        <taxon>Moritella</taxon>
    </lineage>
</organism>
<gene>
    <name evidence="1" type="ORF">FR932_12370</name>
</gene>
<reference evidence="1 2" key="1">
    <citation type="submission" date="2019-09" db="EMBL/GenBank/DDBJ databases">
        <title>Hybrid Assembly of the complete Genome of the Deep-Sea Bacterium Moritella marina from long Nanopore and Illumina reads.</title>
        <authorList>
            <person name="Magin S."/>
            <person name="Georgoulis A."/>
            <person name="Papadimitriou K."/>
            <person name="Iliakis G."/>
            <person name="Vorgias C.E."/>
        </authorList>
    </citation>
    <scope>NUCLEOTIDE SEQUENCE [LARGE SCALE GENOMIC DNA]</scope>
    <source>
        <strain evidence="1 2">MP-1</strain>
    </source>
</reference>
<dbReference type="Proteomes" id="UP000327424">
    <property type="component" value="Chromosome"/>
</dbReference>
<dbReference type="AlphaFoldDB" id="A0A5J6WQ41"/>
<evidence type="ECO:0000313" key="2">
    <source>
        <dbReference type="Proteomes" id="UP000327424"/>
    </source>
</evidence>
<evidence type="ECO:0000313" key="1">
    <source>
        <dbReference type="EMBL" id="QFI40283.1"/>
    </source>
</evidence>
<dbReference type="PROSITE" id="PS51257">
    <property type="entry name" value="PROKAR_LIPOPROTEIN"/>
    <property type="match status" value="1"/>
</dbReference>
<evidence type="ECO:0008006" key="3">
    <source>
        <dbReference type="Google" id="ProtNLM"/>
    </source>
</evidence>
<dbReference type="OrthoDB" id="6401100at2"/>
<sequence length="94" mass="10701">MKLIMITIVMFGFLAGCSNTGEEPDHSDWPDNNRGGGHYFDGRIDNNAMPFLYPQPLGNTNTYIEWTDNIEVSRDSHTALNYSYNDNSDIQLHD</sequence>